<reference evidence="1 2" key="1">
    <citation type="submission" date="2024-01" db="EMBL/GenBank/DDBJ databases">
        <title>The genomes of 5 underutilized Papilionoideae crops provide insights into root nodulation and disease resistanc.</title>
        <authorList>
            <person name="Jiang F."/>
        </authorList>
    </citation>
    <scope>NUCLEOTIDE SEQUENCE [LARGE SCALE GENOMIC DNA]</scope>
    <source>
        <strain evidence="1">LVBAO_FW01</strain>
        <tissue evidence="1">Leaves</tissue>
    </source>
</reference>
<organism evidence="1 2">
    <name type="scientific">Canavalia gladiata</name>
    <name type="common">Sword bean</name>
    <name type="synonym">Dolichos gladiatus</name>
    <dbReference type="NCBI Taxonomy" id="3824"/>
    <lineage>
        <taxon>Eukaryota</taxon>
        <taxon>Viridiplantae</taxon>
        <taxon>Streptophyta</taxon>
        <taxon>Embryophyta</taxon>
        <taxon>Tracheophyta</taxon>
        <taxon>Spermatophyta</taxon>
        <taxon>Magnoliopsida</taxon>
        <taxon>eudicotyledons</taxon>
        <taxon>Gunneridae</taxon>
        <taxon>Pentapetalae</taxon>
        <taxon>rosids</taxon>
        <taxon>fabids</taxon>
        <taxon>Fabales</taxon>
        <taxon>Fabaceae</taxon>
        <taxon>Papilionoideae</taxon>
        <taxon>50 kb inversion clade</taxon>
        <taxon>NPAAA clade</taxon>
        <taxon>indigoferoid/millettioid clade</taxon>
        <taxon>Phaseoleae</taxon>
        <taxon>Canavalia</taxon>
    </lineage>
</organism>
<evidence type="ECO:0000313" key="1">
    <source>
        <dbReference type="EMBL" id="KAK7350811.1"/>
    </source>
</evidence>
<comment type="caution">
    <text evidence="1">The sequence shown here is derived from an EMBL/GenBank/DDBJ whole genome shotgun (WGS) entry which is preliminary data.</text>
</comment>
<proteinExistence type="predicted"/>
<name>A0AAN9QXI4_CANGL</name>
<accession>A0AAN9QXI4</accession>
<keyword evidence="2" id="KW-1185">Reference proteome</keyword>
<dbReference type="AlphaFoldDB" id="A0AAN9QXI4"/>
<protein>
    <submittedName>
        <fullName evidence="1">Uncharacterized protein</fullName>
    </submittedName>
</protein>
<gene>
    <name evidence="1" type="ORF">VNO77_09786</name>
</gene>
<dbReference type="Proteomes" id="UP001367508">
    <property type="component" value="Unassembled WGS sequence"/>
</dbReference>
<evidence type="ECO:0000313" key="2">
    <source>
        <dbReference type="Proteomes" id="UP001367508"/>
    </source>
</evidence>
<dbReference type="EMBL" id="JAYMYQ010000002">
    <property type="protein sequence ID" value="KAK7350811.1"/>
    <property type="molecule type" value="Genomic_DNA"/>
</dbReference>
<sequence length="103" mass="11805">MGILENDEETKDVMTPNLEKLFCALVDTFESVQDLSVGIPEVEPKDAGNATCAMLIAKWRNLLGSRSRRVTVPRVSTERKEWLCRRKREKKGIGIVSFVRKRR</sequence>